<comment type="similarity">
    <text evidence="1 5">Belongs to the peptidase S8 family.</text>
</comment>
<dbReference type="Gene3D" id="3.40.50.200">
    <property type="entry name" value="Peptidase S8/S53 domain"/>
    <property type="match status" value="1"/>
</dbReference>
<evidence type="ECO:0000256" key="6">
    <source>
        <dbReference type="SAM" id="MobiDB-lite"/>
    </source>
</evidence>
<dbReference type="InterPro" id="IPR050131">
    <property type="entry name" value="Peptidase_S8_subtilisin-like"/>
</dbReference>
<feature type="region of interest" description="Disordered" evidence="6">
    <location>
        <begin position="406"/>
        <end position="441"/>
    </location>
</feature>
<protein>
    <submittedName>
        <fullName evidence="8">S8 family serine peptidase</fullName>
    </submittedName>
</protein>
<dbReference type="Pfam" id="PF00082">
    <property type="entry name" value="Peptidase_S8"/>
    <property type="match status" value="1"/>
</dbReference>
<reference evidence="8 9" key="1">
    <citation type="submission" date="2023-08" db="EMBL/GenBank/DDBJ databases">
        <authorList>
            <person name="Park J.-S."/>
        </authorList>
    </citation>
    <scope>NUCLEOTIDE SEQUENCE [LARGE SCALE GENOMIC DNA]</scope>
    <source>
        <strain evidence="8 9">2205BS29-5</strain>
    </source>
</reference>
<feature type="compositionally biased region" description="Pro residues" evidence="6">
    <location>
        <begin position="66"/>
        <end position="79"/>
    </location>
</feature>
<dbReference type="SUPFAM" id="SSF52743">
    <property type="entry name" value="Subtilisin-like"/>
    <property type="match status" value="1"/>
</dbReference>
<dbReference type="PROSITE" id="PS51892">
    <property type="entry name" value="SUBTILASE"/>
    <property type="match status" value="1"/>
</dbReference>
<keyword evidence="3 5" id="KW-0378">Hydrolase</keyword>
<evidence type="ECO:0000313" key="8">
    <source>
        <dbReference type="EMBL" id="MDP5305933.1"/>
    </source>
</evidence>
<gene>
    <name evidence="8" type="ORF">Q5Y72_02350</name>
</gene>
<evidence type="ECO:0000256" key="3">
    <source>
        <dbReference type="ARBA" id="ARBA00022801"/>
    </source>
</evidence>
<keyword evidence="9" id="KW-1185">Reference proteome</keyword>
<feature type="domain" description="Peptidase S8/S53" evidence="7">
    <location>
        <begin position="186"/>
        <end position="424"/>
    </location>
</feature>
<dbReference type="PANTHER" id="PTHR43806">
    <property type="entry name" value="PEPTIDASE S8"/>
    <property type="match status" value="1"/>
</dbReference>
<dbReference type="RefSeq" id="WP_305961811.1">
    <property type="nucleotide sequence ID" value="NZ_JAVAMQ010000002.1"/>
</dbReference>
<dbReference type="PANTHER" id="PTHR43806:SF11">
    <property type="entry name" value="CEREVISIN-RELATED"/>
    <property type="match status" value="1"/>
</dbReference>
<accession>A0ABT9J800</accession>
<organism evidence="8 9">
    <name type="scientific">Paracoccus spongiarum</name>
    <dbReference type="NCBI Taxonomy" id="3064387"/>
    <lineage>
        <taxon>Bacteria</taxon>
        <taxon>Pseudomonadati</taxon>
        <taxon>Pseudomonadota</taxon>
        <taxon>Alphaproteobacteria</taxon>
        <taxon>Rhodobacterales</taxon>
        <taxon>Paracoccaceae</taxon>
        <taxon>Paracoccus</taxon>
    </lineage>
</organism>
<dbReference type="PROSITE" id="PS00138">
    <property type="entry name" value="SUBTILASE_SER"/>
    <property type="match status" value="1"/>
</dbReference>
<feature type="compositionally biased region" description="Pro residues" evidence="6">
    <location>
        <begin position="427"/>
        <end position="441"/>
    </location>
</feature>
<dbReference type="PRINTS" id="PR00723">
    <property type="entry name" value="SUBTILISIN"/>
</dbReference>
<evidence type="ECO:0000313" key="9">
    <source>
        <dbReference type="Proteomes" id="UP001224997"/>
    </source>
</evidence>
<comment type="caution">
    <text evidence="8">The sequence shown here is derived from an EMBL/GenBank/DDBJ whole genome shotgun (WGS) entry which is preliminary data.</text>
</comment>
<dbReference type="Proteomes" id="UP001224997">
    <property type="component" value="Unassembled WGS sequence"/>
</dbReference>
<feature type="active site" description="Charge relay system" evidence="5">
    <location>
        <position position="190"/>
    </location>
</feature>
<evidence type="ECO:0000256" key="2">
    <source>
        <dbReference type="ARBA" id="ARBA00022670"/>
    </source>
</evidence>
<dbReference type="InterPro" id="IPR015500">
    <property type="entry name" value="Peptidase_S8_subtilisin-rel"/>
</dbReference>
<feature type="active site" description="Charge relay system" evidence="5">
    <location>
        <position position="221"/>
    </location>
</feature>
<evidence type="ECO:0000256" key="5">
    <source>
        <dbReference type="PROSITE-ProRule" id="PRU01240"/>
    </source>
</evidence>
<sequence>MSKFIVAALTATLMLALQPQHDFGRLTLLAAAHADDDDDEGEGRRLRRGSDDDDDDAQPRRRARAPAPPRAQPAPPPPRRAANEILARGLDEPDLATLQAEGFEVIQRRVLTGGESLLRLRKPAALGMQAARGRVRQLASAPAADFNHFYRTGQAEDGGPCPGRQCLMREMIGWVSASGCGPLPRIGMVDTGLNEDHIAFRSARLRVHRLGDGAQPSDALHGTAVAALLVGDEDSRSPGLVPGADLVAVDAFSKVRSDERTDAFALIDALDYLAAQQVRIVNLSLAGPPNDELERQIGLLAERDVIMVAAAGNFGPRAEPAYPAAYDSVLAVTAVDRRGQVYRRANRGDYIDLAAPGVDVWTAASVSGARTKTGTSYAVPFVTAAAALWLQQQPTLSPDELRARMTGAARDLGPSGRDATFGNGLLSPPPPCTRQAPAPAP</sequence>
<feature type="region of interest" description="Disordered" evidence="6">
    <location>
        <begin position="34"/>
        <end position="81"/>
    </location>
</feature>
<keyword evidence="4 5" id="KW-0720">Serine protease</keyword>
<dbReference type="InterPro" id="IPR036852">
    <property type="entry name" value="Peptidase_S8/S53_dom_sf"/>
</dbReference>
<name>A0ABT9J800_9RHOB</name>
<dbReference type="InterPro" id="IPR023828">
    <property type="entry name" value="Peptidase_S8_Ser-AS"/>
</dbReference>
<evidence type="ECO:0000256" key="4">
    <source>
        <dbReference type="ARBA" id="ARBA00022825"/>
    </source>
</evidence>
<evidence type="ECO:0000256" key="1">
    <source>
        <dbReference type="ARBA" id="ARBA00011073"/>
    </source>
</evidence>
<feature type="active site" description="Charge relay system" evidence="5">
    <location>
        <position position="376"/>
    </location>
</feature>
<proteinExistence type="inferred from homology"/>
<evidence type="ECO:0000259" key="7">
    <source>
        <dbReference type="Pfam" id="PF00082"/>
    </source>
</evidence>
<keyword evidence="2 5" id="KW-0645">Protease</keyword>
<dbReference type="CDD" id="cd05561">
    <property type="entry name" value="Peptidases_S8_4"/>
    <property type="match status" value="1"/>
</dbReference>
<dbReference type="InterPro" id="IPR000209">
    <property type="entry name" value="Peptidase_S8/S53_dom"/>
</dbReference>
<dbReference type="EMBL" id="JAVAMQ010000002">
    <property type="protein sequence ID" value="MDP5305933.1"/>
    <property type="molecule type" value="Genomic_DNA"/>
</dbReference>